<proteinExistence type="predicted"/>
<evidence type="ECO:0000313" key="2">
    <source>
        <dbReference type="Proteomes" id="UP000614216"/>
    </source>
</evidence>
<dbReference type="RefSeq" id="WP_202855266.1">
    <property type="nucleotide sequence ID" value="NZ_JAEUGD010000018.1"/>
</dbReference>
<comment type="caution">
    <text evidence="1">The sequence shown here is derived from an EMBL/GenBank/DDBJ whole genome shotgun (WGS) entry which is preliminary data.</text>
</comment>
<gene>
    <name evidence="1" type="ORF">JMN32_05345</name>
</gene>
<dbReference type="EMBL" id="JAEUGD010000018">
    <property type="protein sequence ID" value="MBL6445723.1"/>
    <property type="molecule type" value="Genomic_DNA"/>
</dbReference>
<dbReference type="Proteomes" id="UP000614216">
    <property type="component" value="Unassembled WGS sequence"/>
</dbReference>
<reference evidence="1" key="1">
    <citation type="submission" date="2021-01" db="EMBL/GenBank/DDBJ databases">
        <title>Fulvivirga kasyanovii gen. nov., sp nov., a novel member of the phylum Bacteroidetes isolated from seawater in a mussel farm.</title>
        <authorList>
            <person name="Zhao L.-H."/>
            <person name="Wang Z.-J."/>
        </authorList>
    </citation>
    <scope>NUCLEOTIDE SEQUENCE</scope>
    <source>
        <strain evidence="1">29W222</strain>
    </source>
</reference>
<sequence>MKTCEVKLYNARGLFYACQPTEGIIKDGITPKERTLGEHLETPRFTLLEVDNDTGYILGIVKDLRTEPLPYKIRVWVLAEYEPEKL</sequence>
<accession>A0A937FVG1</accession>
<dbReference type="AlphaFoldDB" id="A0A937FVG1"/>
<protein>
    <submittedName>
        <fullName evidence="1">Uncharacterized protein</fullName>
    </submittedName>
</protein>
<organism evidence="1 2">
    <name type="scientific">Fulvivirga marina</name>
    <dbReference type="NCBI Taxonomy" id="2494733"/>
    <lineage>
        <taxon>Bacteria</taxon>
        <taxon>Pseudomonadati</taxon>
        <taxon>Bacteroidota</taxon>
        <taxon>Cytophagia</taxon>
        <taxon>Cytophagales</taxon>
        <taxon>Fulvivirgaceae</taxon>
        <taxon>Fulvivirga</taxon>
    </lineage>
</organism>
<evidence type="ECO:0000313" key="1">
    <source>
        <dbReference type="EMBL" id="MBL6445723.1"/>
    </source>
</evidence>
<keyword evidence="2" id="KW-1185">Reference proteome</keyword>
<name>A0A937FVG1_9BACT</name>